<dbReference type="EMBL" id="SSTF01000004">
    <property type="protein sequence ID" value="THG27295.1"/>
    <property type="molecule type" value="Genomic_DNA"/>
</dbReference>
<feature type="compositionally biased region" description="Basic and acidic residues" evidence="1">
    <location>
        <begin position="105"/>
        <end position="115"/>
    </location>
</feature>
<dbReference type="RefSeq" id="WP_136510926.1">
    <property type="nucleotide sequence ID" value="NZ_SSTF01000004.1"/>
</dbReference>
<gene>
    <name evidence="2" type="ORF">E5991_01890</name>
</gene>
<comment type="caution">
    <text evidence="2">The sequence shown here is derived from an EMBL/GenBank/DDBJ whole genome shotgun (WGS) entry which is preliminary data.</text>
</comment>
<dbReference type="AlphaFoldDB" id="A0A4S4FE94"/>
<evidence type="ECO:0000256" key="1">
    <source>
        <dbReference type="SAM" id="MobiDB-lite"/>
    </source>
</evidence>
<name>A0A4S4FE94_9BIFI</name>
<proteinExistence type="predicted"/>
<organism evidence="2 3">
    <name type="scientific">Bifidobacterium pseudolongum</name>
    <dbReference type="NCBI Taxonomy" id="1694"/>
    <lineage>
        <taxon>Bacteria</taxon>
        <taxon>Bacillati</taxon>
        <taxon>Actinomycetota</taxon>
        <taxon>Actinomycetes</taxon>
        <taxon>Bifidobacteriales</taxon>
        <taxon>Bifidobacteriaceae</taxon>
        <taxon>Bifidobacterium</taxon>
    </lineage>
</organism>
<evidence type="ECO:0000313" key="2">
    <source>
        <dbReference type="EMBL" id="THG27295.1"/>
    </source>
</evidence>
<feature type="region of interest" description="Disordered" evidence="1">
    <location>
        <begin position="65"/>
        <end position="120"/>
    </location>
</feature>
<protein>
    <submittedName>
        <fullName evidence="2">Uncharacterized protein</fullName>
    </submittedName>
</protein>
<accession>A0A4S4FE94</accession>
<sequence length="143" mass="15368">MSHTPSQRPCLYVGDSTGAQAAQEQGFNVSNAIDRTGKAGRLLAAMTGRTGVLIWPESTFAIILDAPSPPATPAPEHGRETPRETPTTGVPDYTPDADTTGTDDEPTRNDADTPRTRSMLVAEFHRQASAAMHAHHNLKHQDK</sequence>
<dbReference type="Proteomes" id="UP000306798">
    <property type="component" value="Unassembled WGS sequence"/>
</dbReference>
<reference evidence="2 3" key="1">
    <citation type="submission" date="2019-04" db="EMBL/GenBank/DDBJ databases">
        <title>Microbes associate with the intestines of laboratory mice.</title>
        <authorList>
            <person name="Navarre W."/>
            <person name="Wong E."/>
            <person name="Huang K.C."/>
            <person name="Tropini C."/>
            <person name="Ng K."/>
            <person name="Yu B."/>
        </authorList>
    </citation>
    <scope>NUCLEOTIDE SEQUENCE [LARGE SCALE GENOMIC DNA]</scope>
    <source>
        <strain evidence="2 3">NM87_A27A</strain>
    </source>
</reference>
<evidence type="ECO:0000313" key="3">
    <source>
        <dbReference type="Proteomes" id="UP000306798"/>
    </source>
</evidence>